<feature type="repeat" description="ANK" evidence="3">
    <location>
        <begin position="192"/>
        <end position="224"/>
    </location>
</feature>
<keyword evidence="1" id="KW-0677">Repeat</keyword>
<feature type="chain" id="PRO_5011707283" evidence="4">
    <location>
        <begin position="27"/>
        <end position="266"/>
    </location>
</feature>
<keyword evidence="6" id="KW-1185">Reference proteome</keyword>
<evidence type="ECO:0000256" key="1">
    <source>
        <dbReference type="ARBA" id="ARBA00022737"/>
    </source>
</evidence>
<evidence type="ECO:0000256" key="4">
    <source>
        <dbReference type="SAM" id="SignalP"/>
    </source>
</evidence>
<dbReference type="SMART" id="SM00248">
    <property type="entry name" value="ANK"/>
    <property type="match status" value="4"/>
</dbReference>
<dbReference type="SUPFAM" id="SSF48403">
    <property type="entry name" value="Ankyrin repeat"/>
    <property type="match status" value="1"/>
</dbReference>
<sequence>MLKMFIKRTQLIAWVCLVALSGCSSANQLTHSQKNHEGSISKKVLIHMDLETMFPDKQHRALARAAGKGQIKKIDELVSQGVDINSRGTSDATALFWAMKNEKGFEHLLKIGADPNVIFEDGGSVMHWVSRKKDCSMLILALKYEGNPNLKAGMFYRAPIFEMITVGKNDGIAPCFTTLLNNGADINSVDAQGKSPLLSAADLARYDIVYYLLKMGADYTLEDKSGRSINSFIESHEGAFRPDSLGESFRNKVKLWLEENSKNRHH</sequence>
<dbReference type="RefSeq" id="WP_143026683.1">
    <property type="nucleotide sequence ID" value="NZ_FNEM01000023.1"/>
</dbReference>
<protein>
    <submittedName>
        <fullName evidence="5">Ankyrin repeat</fullName>
    </submittedName>
</protein>
<dbReference type="PANTHER" id="PTHR24171:SF8">
    <property type="entry name" value="BRCA1-ASSOCIATED RING DOMAIN PROTEIN 1"/>
    <property type="match status" value="1"/>
</dbReference>
<dbReference type="GO" id="GO:0004842">
    <property type="term" value="F:ubiquitin-protein transferase activity"/>
    <property type="evidence" value="ECO:0007669"/>
    <property type="project" value="TreeGrafter"/>
</dbReference>
<accession>A0A1G9AGH3</accession>
<dbReference type="InterPro" id="IPR036770">
    <property type="entry name" value="Ankyrin_rpt-contain_sf"/>
</dbReference>
<feature type="signal peptide" evidence="4">
    <location>
        <begin position="1"/>
        <end position="26"/>
    </location>
</feature>
<dbReference type="AlphaFoldDB" id="A0A1G9AGH3"/>
<dbReference type="GO" id="GO:0085020">
    <property type="term" value="P:protein K6-linked ubiquitination"/>
    <property type="evidence" value="ECO:0007669"/>
    <property type="project" value="TreeGrafter"/>
</dbReference>
<dbReference type="OrthoDB" id="325351at2"/>
<keyword evidence="4" id="KW-0732">Signal</keyword>
<reference evidence="6" key="1">
    <citation type="submission" date="2016-10" db="EMBL/GenBank/DDBJ databases">
        <authorList>
            <person name="Varghese N."/>
            <person name="Submissions S."/>
        </authorList>
    </citation>
    <scope>NUCLEOTIDE SEQUENCE [LARGE SCALE GENOMIC DNA]</scope>
    <source>
        <strain evidence="6">DSM 23317</strain>
    </source>
</reference>
<dbReference type="PROSITE" id="PS50297">
    <property type="entry name" value="ANK_REP_REGION"/>
    <property type="match status" value="1"/>
</dbReference>
<dbReference type="Gene3D" id="1.25.40.20">
    <property type="entry name" value="Ankyrin repeat-containing domain"/>
    <property type="match status" value="2"/>
</dbReference>
<dbReference type="PROSITE" id="PS51257">
    <property type="entry name" value="PROKAR_LIPOPROTEIN"/>
    <property type="match status" value="1"/>
</dbReference>
<name>A0A1G9AGH3_9GAMM</name>
<evidence type="ECO:0000256" key="3">
    <source>
        <dbReference type="PROSITE-ProRule" id="PRU00023"/>
    </source>
</evidence>
<proteinExistence type="predicted"/>
<dbReference type="InterPro" id="IPR002110">
    <property type="entry name" value="Ankyrin_rpt"/>
</dbReference>
<dbReference type="Proteomes" id="UP000199527">
    <property type="component" value="Unassembled WGS sequence"/>
</dbReference>
<gene>
    <name evidence="5" type="ORF">SAMN04488540_12335</name>
</gene>
<evidence type="ECO:0000313" key="6">
    <source>
        <dbReference type="Proteomes" id="UP000199527"/>
    </source>
</evidence>
<dbReference type="PANTHER" id="PTHR24171">
    <property type="entry name" value="ANKYRIN REPEAT DOMAIN-CONTAINING PROTEIN 39-RELATED"/>
    <property type="match status" value="1"/>
</dbReference>
<organism evidence="5 6">
    <name type="scientific">Ferrimonas sediminum</name>
    <dbReference type="NCBI Taxonomy" id="718193"/>
    <lineage>
        <taxon>Bacteria</taxon>
        <taxon>Pseudomonadati</taxon>
        <taxon>Pseudomonadota</taxon>
        <taxon>Gammaproteobacteria</taxon>
        <taxon>Alteromonadales</taxon>
        <taxon>Ferrimonadaceae</taxon>
        <taxon>Ferrimonas</taxon>
    </lineage>
</organism>
<keyword evidence="2 3" id="KW-0040">ANK repeat</keyword>
<dbReference type="Pfam" id="PF12796">
    <property type="entry name" value="Ank_2"/>
    <property type="match status" value="1"/>
</dbReference>
<dbReference type="PROSITE" id="PS50088">
    <property type="entry name" value="ANK_REPEAT"/>
    <property type="match status" value="1"/>
</dbReference>
<evidence type="ECO:0000256" key="2">
    <source>
        <dbReference type="ARBA" id="ARBA00023043"/>
    </source>
</evidence>
<dbReference type="EMBL" id="FNEM01000023">
    <property type="protein sequence ID" value="SDK26476.1"/>
    <property type="molecule type" value="Genomic_DNA"/>
</dbReference>
<evidence type="ECO:0000313" key="5">
    <source>
        <dbReference type="EMBL" id="SDK26476.1"/>
    </source>
</evidence>